<dbReference type="AlphaFoldDB" id="A0A8X6YN54"/>
<dbReference type="EMBL" id="BMAV01019557">
    <property type="protein sequence ID" value="GFY72629.1"/>
    <property type="molecule type" value="Genomic_DNA"/>
</dbReference>
<evidence type="ECO:0000313" key="3">
    <source>
        <dbReference type="Proteomes" id="UP000886998"/>
    </source>
</evidence>
<keyword evidence="1" id="KW-0175">Coiled coil</keyword>
<organism evidence="2 3">
    <name type="scientific">Trichonephila inaurata madagascariensis</name>
    <dbReference type="NCBI Taxonomy" id="2747483"/>
    <lineage>
        <taxon>Eukaryota</taxon>
        <taxon>Metazoa</taxon>
        <taxon>Ecdysozoa</taxon>
        <taxon>Arthropoda</taxon>
        <taxon>Chelicerata</taxon>
        <taxon>Arachnida</taxon>
        <taxon>Araneae</taxon>
        <taxon>Araneomorphae</taxon>
        <taxon>Entelegynae</taxon>
        <taxon>Araneoidea</taxon>
        <taxon>Nephilidae</taxon>
        <taxon>Trichonephila</taxon>
        <taxon>Trichonephila inaurata</taxon>
    </lineage>
</organism>
<accession>A0A8X6YN54</accession>
<name>A0A8X6YN54_9ARAC</name>
<dbReference type="Proteomes" id="UP000886998">
    <property type="component" value="Unassembled WGS sequence"/>
</dbReference>
<comment type="caution">
    <text evidence="2">The sequence shown here is derived from an EMBL/GenBank/DDBJ whole genome shotgun (WGS) entry which is preliminary data.</text>
</comment>
<protein>
    <submittedName>
        <fullName evidence="2">Uncharacterized protein</fullName>
    </submittedName>
</protein>
<dbReference type="OrthoDB" id="6430266at2759"/>
<sequence length="110" mass="13261">MRNKEDLYLRNLLMEEMVEELQEQRNQLRQDAKRNIQKIQAENKRTYDRKRKKAPRYRKGDLVAIQRTQFGSGLKLRPKFLGPYKIIEVKPRDSDVIGQLFYVISNHWGQ</sequence>
<feature type="coiled-coil region" evidence="1">
    <location>
        <begin position="4"/>
        <end position="49"/>
    </location>
</feature>
<proteinExistence type="predicted"/>
<gene>
    <name evidence="2" type="primary">AVEN_207337_1</name>
    <name evidence="2" type="ORF">TNIN_319551</name>
</gene>
<keyword evidence="3" id="KW-1185">Reference proteome</keyword>
<evidence type="ECO:0000313" key="2">
    <source>
        <dbReference type="EMBL" id="GFY72629.1"/>
    </source>
</evidence>
<evidence type="ECO:0000256" key="1">
    <source>
        <dbReference type="SAM" id="Coils"/>
    </source>
</evidence>
<reference evidence="2" key="1">
    <citation type="submission" date="2020-08" db="EMBL/GenBank/DDBJ databases">
        <title>Multicomponent nature underlies the extraordinary mechanical properties of spider dragline silk.</title>
        <authorList>
            <person name="Kono N."/>
            <person name="Nakamura H."/>
            <person name="Mori M."/>
            <person name="Yoshida Y."/>
            <person name="Ohtoshi R."/>
            <person name="Malay A.D."/>
            <person name="Moran D.A.P."/>
            <person name="Tomita M."/>
            <person name="Numata K."/>
            <person name="Arakawa K."/>
        </authorList>
    </citation>
    <scope>NUCLEOTIDE SEQUENCE</scope>
</reference>